<keyword evidence="2" id="KW-1185">Reference proteome</keyword>
<organism evidence="1 2">
    <name type="scientific">Araneus ventricosus</name>
    <name type="common">Orbweaver spider</name>
    <name type="synonym">Epeira ventricosa</name>
    <dbReference type="NCBI Taxonomy" id="182803"/>
    <lineage>
        <taxon>Eukaryota</taxon>
        <taxon>Metazoa</taxon>
        <taxon>Ecdysozoa</taxon>
        <taxon>Arthropoda</taxon>
        <taxon>Chelicerata</taxon>
        <taxon>Arachnida</taxon>
        <taxon>Araneae</taxon>
        <taxon>Araneomorphae</taxon>
        <taxon>Entelegynae</taxon>
        <taxon>Araneoidea</taxon>
        <taxon>Araneidae</taxon>
        <taxon>Araneus</taxon>
    </lineage>
</organism>
<dbReference type="InterPro" id="IPR052338">
    <property type="entry name" value="Transposase_5"/>
</dbReference>
<gene>
    <name evidence="1" type="primary">TCB2_373</name>
    <name evidence="1" type="ORF">AVEN_74925_1</name>
</gene>
<comment type="caution">
    <text evidence="1">The sequence shown here is derived from an EMBL/GenBank/DDBJ whole genome shotgun (WGS) entry which is preliminary data.</text>
</comment>
<dbReference type="Gene3D" id="3.30.420.10">
    <property type="entry name" value="Ribonuclease H-like superfamily/Ribonuclease H"/>
    <property type="match status" value="1"/>
</dbReference>
<dbReference type="InterPro" id="IPR036397">
    <property type="entry name" value="RNaseH_sf"/>
</dbReference>
<dbReference type="PANTHER" id="PTHR23022">
    <property type="entry name" value="TRANSPOSABLE ELEMENT-RELATED"/>
    <property type="match status" value="1"/>
</dbReference>
<dbReference type="Gene3D" id="1.10.10.60">
    <property type="entry name" value="Homeodomain-like"/>
    <property type="match status" value="1"/>
</dbReference>
<protein>
    <submittedName>
        <fullName evidence="1">Transposable element Tcb2 transposase</fullName>
    </submittedName>
</protein>
<proteinExistence type="predicted"/>
<dbReference type="Proteomes" id="UP000499080">
    <property type="component" value="Unassembled WGS sequence"/>
</dbReference>
<evidence type="ECO:0000313" key="2">
    <source>
        <dbReference type="Proteomes" id="UP000499080"/>
    </source>
</evidence>
<name>A0A4Y2M199_ARAVE</name>
<dbReference type="OrthoDB" id="6432054at2759"/>
<dbReference type="GO" id="GO:0003676">
    <property type="term" value="F:nucleic acid binding"/>
    <property type="evidence" value="ECO:0007669"/>
    <property type="project" value="InterPro"/>
</dbReference>
<evidence type="ECO:0000313" key="1">
    <source>
        <dbReference type="EMBL" id="GBN20828.1"/>
    </source>
</evidence>
<dbReference type="PANTHER" id="PTHR23022:SF135">
    <property type="entry name" value="SI:DKEY-77F5.3"/>
    <property type="match status" value="1"/>
</dbReference>
<sequence length="297" mass="34705">MTITFGLEEDFSKRRMPSRRVRRHFSQLSEFERVLIIGMKTAGWSKRRVARQVYSSECVVRTCWEQWARDGTDVRRIGRLAAANLQSKRPVRVLPLTPKRRRLRLQWCHAGATWNETNFQNVVFGNESRFVLGTDDNHVQFHPRCRATHCPQSRRNGLEAITYAGRSTLIVVRVNLKGQRYVYDILRPHVKPFLNGLPGAIFQQDNARPHTARVAPDFLRHVHTLPWQALSPDLYPIEHVWDQLKRQMPLRYSVHDLEVAVQDLWVHLPQDYIRHLINTMPNRFAAYIAAEGGPKSY</sequence>
<accession>A0A4Y2M199</accession>
<dbReference type="EMBL" id="BGPR01006663">
    <property type="protein sequence ID" value="GBN20828.1"/>
    <property type="molecule type" value="Genomic_DNA"/>
</dbReference>
<dbReference type="AlphaFoldDB" id="A0A4Y2M199"/>
<reference evidence="1 2" key="1">
    <citation type="journal article" date="2019" name="Sci. Rep.">
        <title>Orb-weaving spider Araneus ventricosus genome elucidates the spidroin gene catalogue.</title>
        <authorList>
            <person name="Kono N."/>
            <person name="Nakamura H."/>
            <person name="Ohtoshi R."/>
            <person name="Moran D.A.P."/>
            <person name="Shinohara A."/>
            <person name="Yoshida Y."/>
            <person name="Fujiwara M."/>
            <person name="Mori M."/>
            <person name="Tomita M."/>
            <person name="Arakawa K."/>
        </authorList>
    </citation>
    <scope>NUCLEOTIDE SEQUENCE [LARGE SCALE GENOMIC DNA]</scope>
</reference>